<evidence type="ECO:0000313" key="1">
    <source>
        <dbReference type="EMBL" id="MDC7719159.1"/>
    </source>
</evidence>
<reference evidence="1 2" key="1">
    <citation type="submission" date="2023-01" db="EMBL/GenBank/DDBJ databases">
        <title>Novel species of the genus Vogesella isolated from rivers.</title>
        <authorList>
            <person name="Lu H."/>
        </authorList>
    </citation>
    <scope>NUCLEOTIDE SEQUENCE [LARGE SCALE GENOMIC DNA]</scope>
    <source>
        <strain evidence="1 2">DC21W</strain>
    </source>
</reference>
<dbReference type="EMBL" id="JAQQLF010000035">
    <property type="protein sequence ID" value="MDC7719159.1"/>
    <property type="molecule type" value="Genomic_DNA"/>
</dbReference>
<dbReference type="InterPro" id="IPR018680">
    <property type="entry name" value="DUF2164"/>
</dbReference>
<protein>
    <submittedName>
        <fullName evidence="1">DUF2164 domain-containing protein</fullName>
    </submittedName>
</protein>
<name>A0ABT5J2S5_9NEIS</name>
<sequence length="81" mass="8991">MKSDERYLTQPQLAELASQVQQYLAGEHEVELGGFDAQALVLLVADRLGPAIYNKALADARSALDTRMESLQSALWELERS</sequence>
<evidence type="ECO:0000313" key="2">
    <source>
        <dbReference type="Proteomes" id="UP001219956"/>
    </source>
</evidence>
<dbReference type="Pfam" id="PF09932">
    <property type="entry name" value="DUF2164"/>
    <property type="match status" value="1"/>
</dbReference>
<keyword evidence="2" id="KW-1185">Reference proteome</keyword>
<proteinExistence type="predicted"/>
<dbReference type="RefSeq" id="WP_272753336.1">
    <property type="nucleotide sequence ID" value="NZ_JAQQLF010000035.1"/>
</dbReference>
<dbReference type="Proteomes" id="UP001219956">
    <property type="component" value="Unassembled WGS sequence"/>
</dbReference>
<gene>
    <name evidence="1" type="ORF">PQU95_18325</name>
</gene>
<organism evidence="1 2">
    <name type="scientific">Vogesella aquatica</name>
    <dbReference type="NCBI Taxonomy" id="2984206"/>
    <lineage>
        <taxon>Bacteria</taxon>
        <taxon>Pseudomonadati</taxon>
        <taxon>Pseudomonadota</taxon>
        <taxon>Betaproteobacteria</taxon>
        <taxon>Neisseriales</taxon>
        <taxon>Chromobacteriaceae</taxon>
        <taxon>Vogesella</taxon>
    </lineage>
</organism>
<comment type="caution">
    <text evidence="1">The sequence shown here is derived from an EMBL/GenBank/DDBJ whole genome shotgun (WGS) entry which is preliminary data.</text>
</comment>
<accession>A0ABT5J2S5</accession>